<dbReference type="InterPro" id="IPR022691">
    <property type="entry name" value="Tscrpt_elong_fac_GreA/B_N"/>
</dbReference>
<evidence type="ECO:0000259" key="12">
    <source>
        <dbReference type="Pfam" id="PF03449"/>
    </source>
</evidence>
<dbReference type="GO" id="GO:0032784">
    <property type="term" value="P:regulation of DNA-templated transcription elongation"/>
    <property type="evidence" value="ECO:0007669"/>
    <property type="project" value="UniProtKB-UniRule"/>
</dbReference>
<dbReference type="InterPro" id="IPR001437">
    <property type="entry name" value="Tscrpt_elong_fac_GreA/B_C"/>
</dbReference>
<comment type="function">
    <text evidence="6 8 9">Necessary for efficient RNA polymerase transcription elongation past template-encoded arresting sites. The arresting sites in DNA have the property of trapping a certain fraction of elongating RNA polymerases that pass through, resulting in locked ternary complexes. Cleavage of the nascent transcript by cleavage factors such as GreA or GreB allows the resumption of elongation from the new 3'terminus. GreA releases sequences of 2 to 3 nucleotides.</text>
</comment>
<dbReference type="InterPro" id="IPR023459">
    <property type="entry name" value="Tscrpt_elong_fac_GreA/B_fam"/>
</dbReference>
<keyword evidence="4 8" id="KW-0238">DNA-binding</keyword>
<keyword evidence="13" id="KW-0251">Elongation factor</keyword>
<keyword evidence="10" id="KW-0472">Membrane</keyword>
<dbReference type="Gene3D" id="1.10.287.180">
    <property type="entry name" value="Transcription elongation factor, GreA/GreB, N-terminal domain"/>
    <property type="match status" value="1"/>
</dbReference>
<evidence type="ECO:0000256" key="4">
    <source>
        <dbReference type="ARBA" id="ARBA00023125"/>
    </source>
</evidence>
<dbReference type="PANTHER" id="PTHR30437">
    <property type="entry name" value="TRANSCRIPTION ELONGATION FACTOR GREA"/>
    <property type="match status" value="1"/>
</dbReference>
<dbReference type="InterPro" id="IPR018151">
    <property type="entry name" value="TF_GreA/GreB_CS"/>
</dbReference>
<gene>
    <name evidence="8" type="primary">greA</name>
    <name evidence="13" type="ORF">FD47_GL001866</name>
</gene>
<evidence type="ECO:0000256" key="5">
    <source>
        <dbReference type="ARBA" id="ARBA00023163"/>
    </source>
</evidence>
<keyword evidence="13" id="KW-0648">Protein biosynthesis</keyword>
<evidence type="ECO:0000256" key="3">
    <source>
        <dbReference type="ARBA" id="ARBA00023015"/>
    </source>
</evidence>
<dbReference type="NCBIfam" id="NF001263">
    <property type="entry name" value="PRK00226.1-4"/>
    <property type="match status" value="1"/>
</dbReference>
<dbReference type="Gene3D" id="3.10.50.30">
    <property type="entry name" value="Transcription elongation factor, GreA/GreB, C-terminal domain"/>
    <property type="match status" value="1"/>
</dbReference>
<name>A0A0R1YIW3_9LACO</name>
<comment type="caution">
    <text evidence="13">The sequence shown here is derived from an EMBL/GenBank/DDBJ whole genome shotgun (WGS) entry which is preliminary data.</text>
</comment>
<dbReference type="InterPro" id="IPR036953">
    <property type="entry name" value="GreA/GreB_C_sf"/>
</dbReference>
<keyword evidence="8" id="KW-0175">Coiled coil</keyword>
<dbReference type="EMBL" id="AZFZ01000041">
    <property type="protein sequence ID" value="KRM42446.1"/>
    <property type="molecule type" value="Genomic_DNA"/>
</dbReference>
<keyword evidence="10" id="KW-1133">Transmembrane helix</keyword>
<evidence type="ECO:0000256" key="10">
    <source>
        <dbReference type="SAM" id="Phobius"/>
    </source>
</evidence>
<dbReference type="GO" id="GO:0070063">
    <property type="term" value="F:RNA polymerase binding"/>
    <property type="evidence" value="ECO:0007669"/>
    <property type="project" value="InterPro"/>
</dbReference>
<reference evidence="13 14" key="1">
    <citation type="journal article" date="2015" name="Genome Announc.">
        <title>Expanding the biotechnology potential of lactobacilli through comparative genomics of 213 strains and associated genera.</title>
        <authorList>
            <person name="Sun Z."/>
            <person name="Harris H.M."/>
            <person name="McCann A."/>
            <person name="Guo C."/>
            <person name="Argimon S."/>
            <person name="Zhang W."/>
            <person name="Yang X."/>
            <person name="Jeffery I.B."/>
            <person name="Cooney J.C."/>
            <person name="Kagawa T.F."/>
            <person name="Liu W."/>
            <person name="Song Y."/>
            <person name="Salvetti E."/>
            <person name="Wrobel A."/>
            <person name="Rasinkangas P."/>
            <person name="Parkhill J."/>
            <person name="Rea M.C."/>
            <person name="O'Sullivan O."/>
            <person name="Ritari J."/>
            <person name="Douillard F.P."/>
            <person name="Paul Ross R."/>
            <person name="Yang R."/>
            <person name="Briner A.E."/>
            <person name="Felis G.E."/>
            <person name="de Vos W.M."/>
            <person name="Barrangou R."/>
            <person name="Klaenhammer T.R."/>
            <person name="Caufield P.W."/>
            <person name="Cui Y."/>
            <person name="Zhang H."/>
            <person name="O'Toole P.W."/>
        </authorList>
    </citation>
    <scope>NUCLEOTIDE SEQUENCE [LARGE SCALE GENOMIC DNA]</scope>
    <source>
        <strain evidence="13 14">DSM 18390</strain>
    </source>
</reference>
<dbReference type="HAMAP" id="MF_00105">
    <property type="entry name" value="GreA_GreB"/>
    <property type="match status" value="1"/>
</dbReference>
<accession>A0A0R1YIW3</accession>
<evidence type="ECO:0000256" key="7">
    <source>
        <dbReference type="ARBA" id="ARBA00030776"/>
    </source>
</evidence>
<dbReference type="AlphaFoldDB" id="A0A0R1YIW3"/>
<dbReference type="GO" id="GO:0003746">
    <property type="term" value="F:translation elongation factor activity"/>
    <property type="evidence" value="ECO:0007669"/>
    <property type="project" value="UniProtKB-KW"/>
</dbReference>
<dbReference type="PANTHER" id="PTHR30437:SF4">
    <property type="entry name" value="TRANSCRIPTION ELONGATION FACTOR GREA"/>
    <property type="match status" value="1"/>
</dbReference>
<dbReference type="PROSITE" id="PS00830">
    <property type="entry name" value="GREAB_2"/>
    <property type="match status" value="1"/>
</dbReference>
<dbReference type="FunFam" id="3.10.50.30:FF:000001">
    <property type="entry name" value="Transcription elongation factor GreA"/>
    <property type="match status" value="1"/>
</dbReference>
<feature type="domain" description="Transcription elongation factor GreA/GreB N-terminal" evidence="12">
    <location>
        <begin position="52"/>
        <end position="120"/>
    </location>
</feature>
<dbReference type="PATRIC" id="fig|1423786.4.peg.1971"/>
<sequence length="202" mass="22789">MKNVRLAPICGIVLPFVILINTDFGFFLGVAYDNNCEDSAERMSEMDPHFNKITKAGYQKIQKEIDQLENSRPTKIKILSDARALGDLSENAEYSAAKRDLRHLESRLRFLRKELQYAKIYTPSDNDRVEVGKYVTFEFLDDHATETYQIVGTPEVDIDHGKISIASPIGAALLNHRTGDTVKVVAPNLTYQVKITAVKIDQ</sequence>
<keyword evidence="10" id="KW-0812">Transmembrane</keyword>
<evidence type="ECO:0000256" key="2">
    <source>
        <dbReference type="ARBA" id="ARBA00013729"/>
    </source>
</evidence>
<evidence type="ECO:0000256" key="1">
    <source>
        <dbReference type="ARBA" id="ARBA00008213"/>
    </source>
</evidence>
<evidence type="ECO:0000256" key="6">
    <source>
        <dbReference type="ARBA" id="ARBA00024916"/>
    </source>
</evidence>
<dbReference type="GO" id="GO:0003677">
    <property type="term" value="F:DNA binding"/>
    <property type="evidence" value="ECO:0007669"/>
    <property type="project" value="UniProtKB-UniRule"/>
</dbReference>
<dbReference type="FunFam" id="1.10.287.180:FF:000001">
    <property type="entry name" value="Transcription elongation factor GreA"/>
    <property type="match status" value="1"/>
</dbReference>
<evidence type="ECO:0000256" key="8">
    <source>
        <dbReference type="HAMAP-Rule" id="MF_00105"/>
    </source>
</evidence>
<dbReference type="SUPFAM" id="SSF54534">
    <property type="entry name" value="FKBP-like"/>
    <property type="match status" value="1"/>
</dbReference>
<evidence type="ECO:0000259" key="11">
    <source>
        <dbReference type="Pfam" id="PF01272"/>
    </source>
</evidence>
<dbReference type="Pfam" id="PF03449">
    <property type="entry name" value="GreA_GreB_N"/>
    <property type="match status" value="1"/>
</dbReference>
<dbReference type="InterPro" id="IPR036805">
    <property type="entry name" value="Tscrpt_elong_fac_GreA/B_N_sf"/>
</dbReference>
<protein>
    <recommendedName>
        <fullName evidence="2 8">Transcription elongation factor GreA</fullName>
    </recommendedName>
    <alternativeName>
        <fullName evidence="7 8">Transcript cleavage factor GreA</fullName>
    </alternativeName>
</protein>
<dbReference type="SUPFAM" id="SSF46557">
    <property type="entry name" value="GreA transcript cleavage protein, N-terminal domain"/>
    <property type="match status" value="1"/>
</dbReference>
<organism evidence="13 14">
    <name type="scientific">Lentilactobacillus parafarraginis DSM 18390 = JCM 14109</name>
    <dbReference type="NCBI Taxonomy" id="1423786"/>
    <lineage>
        <taxon>Bacteria</taxon>
        <taxon>Bacillati</taxon>
        <taxon>Bacillota</taxon>
        <taxon>Bacilli</taxon>
        <taxon>Lactobacillales</taxon>
        <taxon>Lactobacillaceae</taxon>
        <taxon>Lentilactobacillus</taxon>
    </lineage>
</organism>
<dbReference type="Proteomes" id="UP000051010">
    <property type="component" value="Unassembled WGS sequence"/>
</dbReference>
<evidence type="ECO:0000256" key="9">
    <source>
        <dbReference type="RuleBase" id="RU000556"/>
    </source>
</evidence>
<proteinExistence type="inferred from homology"/>
<feature type="transmembrane region" description="Helical" evidence="10">
    <location>
        <begin position="12"/>
        <end position="32"/>
    </location>
</feature>
<dbReference type="Pfam" id="PF01272">
    <property type="entry name" value="GreA_GreB"/>
    <property type="match status" value="1"/>
</dbReference>
<dbReference type="GO" id="GO:0006354">
    <property type="term" value="P:DNA-templated transcription elongation"/>
    <property type="evidence" value="ECO:0007669"/>
    <property type="project" value="TreeGrafter"/>
</dbReference>
<dbReference type="InterPro" id="IPR028624">
    <property type="entry name" value="Tscrpt_elong_fac_GreA/B"/>
</dbReference>
<feature type="domain" description="Transcription elongation factor GreA/GreB C-terminal" evidence="11">
    <location>
        <begin position="125"/>
        <end position="199"/>
    </location>
</feature>
<keyword evidence="3 8" id="KW-0805">Transcription regulation</keyword>
<comment type="similarity">
    <text evidence="1 8 9">Belongs to the GreA/GreB family.</text>
</comment>
<dbReference type="NCBIfam" id="TIGR01462">
    <property type="entry name" value="greA"/>
    <property type="match status" value="1"/>
</dbReference>
<feature type="coiled-coil region" evidence="8">
    <location>
        <begin position="51"/>
        <end position="114"/>
    </location>
</feature>
<evidence type="ECO:0000313" key="14">
    <source>
        <dbReference type="Proteomes" id="UP000051010"/>
    </source>
</evidence>
<evidence type="ECO:0000313" key="13">
    <source>
        <dbReference type="EMBL" id="KRM42446.1"/>
    </source>
</evidence>
<dbReference type="InterPro" id="IPR006359">
    <property type="entry name" value="Tscrpt_elong_fac_GreA"/>
</dbReference>
<keyword evidence="5 8" id="KW-0804">Transcription</keyword>